<accession>A0A154PQB3</accession>
<dbReference type="EMBL" id="KQ435036">
    <property type="protein sequence ID" value="KZC14079.1"/>
    <property type="molecule type" value="Genomic_DNA"/>
</dbReference>
<dbReference type="Proteomes" id="UP000076502">
    <property type="component" value="Unassembled WGS sequence"/>
</dbReference>
<organism evidence="1 2">
    <name type="scientific">Dufourea novaeangliae</name>
    <name type="common">Sweat bee</name>
    <dbReference type="NCBI Taxonomy" id="178035"/>
    <lineage>
        <taxon>Eukaryota</taxon>
        <taxon>Metazoa</taxon>
        <taxon>Ecdysozoa</taxon>
        <taxon>Arthropoda</taxon>
        <taxon>Hexapoda</taxon>
        <taxon>Insecta</taxon>
        <taxon>Pterygota</taxon>
        <taxon>Neoptera</taxon>
        <taxon>Endopterygota</taxon>
        <taxon>Hymenoptera</taxon>
        <taxon>Apocrita</taxon>
        <taxon>Aculeata</taxon>
        <taxon>Apoidea</taxon>
        <taxon>Anthophila</taxon>
        <taxon>Halictidae</taxon>
        <taxon>Rophitinae</taxon>
        <taxon>Dufourea</taxon>
    </lineage>
</organism>
<dbReference type="OrthoDB" id="6340809at2759"/>
<sequence>MPNTCKCPDETYKCVRTGENVSMSAYVYHCRQNTTADDIEGESPYDMDSADYVS</sequence>
<dbReference type="AlphaFoldDB" id="A0A154PQB3"/>
<reference evidence="1 2" key="1">
    <citation type="submission" date="2015-07" db="EMBL/GenBank/DDBJ databases">
        <title>The genome of Dufourea novaeangliae.</title>
        <authorList>
            <person name="Pan H."/>
            <person name="Kapheim K."/>
        </authorList>
    </citation>
    <scope>NUCLEOTIDE SEQUENCE [LARGE SCALE GENOMIC DNA]</scope>
    <source>
        <strain evidence="1">0120121106</strain>
        <tissue evidence="1">Whole body</tissue>
    </source>
</reference>
<gene>
    <name evidence="1" type="ORF">WN55_06577</name>
</gene>
<keyword evidence="2" id="KW-1185">Reference proteome</keyword>
<protein>
    <submittedName>
        <fullName evidence="1">Uncharacterized protein</fullName>
    </submittedName>
</protein>
<name>A0A154PQB3_DUFNO</name>
<evidence type="ECO:0000313" key="2">
    <source>
        <dbReference type="Proteomes" id="UP000076502"/>
    </source>
</evidence>
<evidence type="ECO:0000313" key="1">
    <source>
        <dbReference type="EMBL" id="KZC14079.1"/>
    </source>
</evidence>
<proteinExistence type="predicted"/>